<comment type="caution">
    <text evidence="11">The sequence shown here is derived from an EMBL/GenBank/DDBJ whole genome shotgun (WGS) entry which is preliminary data.</text>
</comment>
<dbReference type="Pfam" id="PF14932">
    <property type="entry name" value="HAUS-augmin3"/>
    <property type="match status" value="1"/>
</dbReference>
<proteinExistence type="inferred from homology"/>
<keyword evidence="8" id="KW-0206">Cytoskeleton</keyword>
<evidence type="ECO:0000256" key="1">
    <source>
        <dbReference type="ARBA" id="ARBA00004186"/>
    </source>
</evidence>
<evidence type="ECO:0000256" key="5">
    <source>
        <dbReference type="ARBA" id="ARBA00022701"/>
    </source>
</evidence>
<feature type="domain" description="HAUS augmin-like complex subunit 3 N-terminal" evidence="10">
    <location>
        <begin position="22"/>
        <end position="103"/>
    </location>
</feature>
<evidence type="ECO:0000256" key="9">
    <source>
        <dbReference type="ARBA" id="ARBA00023306"/>
    </source>
</evidence>
<keyword evidence="3" id="KW-0963">Cytoplasm</keyword>
<dbReference type="GO" id="GO:0070652">
    <property type="term" value="C:HAUS complex"/>
    <property type="evidence" value="ECO:0007669"/>
    <property type="project" value="InterPro"/>
</dbReference>
<accession>A0A5N5IA20</accession>
<dbReference type="GO" id="GO:0051301">
    <property type="term" value="P:cell division"/>
    <property type="evidence" value="ECO:0007669"/>
    <property type="project" value="UniProtKB-KW"/>
</dbReference>
<name>A0A5N5IA20_9ROSA</name>
<dbReference type="AlphaFoldDB" id="A0A5N5IA20"/>
<reference evidence="11 12" key="1">
    <citation type="submission" date="2019-09" db="EMBL/GenBank/DDBJ databases">
        <authorList>
            <person name="Ou C."/>
        </authorList>
    </citation>
    <scope>NUCLEOTIDE SEQUENCE [LARGE SCALE GENOMIC DNA]</scope>
    <source>
        <strain evidence="11">S2</strain>
        <tissue evidence="11">Leaf</tissue>
    </source>
</reference>
<evidence type="ECO:0000256" key="7">
    <source>
        <dbReference type="ARBA" id="ARBA00023054"/>
    </source>
</evidence>
<evidence type="ECO:0000256" key="6">
    <source>
        <dbReference type="ARBA" id="ARBA00022776"/>
    </source>
</evidence>
<reference evidence="12" key="2">
    <citation type="submission" date="2019-10" db="EMBL/GenBank/DDBJ databases">
        <title>A de novo genome assembly of a pear dwarfing rootstock.</title>
        <authorList>
            <person name="Wang F."/>
            <person name="Wang J."/>
            <person name="Li S."/>
            <person name="Zhang Y."/>
            <person name="Fang M."/>
            <person name="Ma L."/>
            <person name="Zhao Y."/>
            <person name="Jiang S."/>
        </authorList>
    </citation>
    <scope>NUCLEOTIDE SEQUENCE [LARGE SCALE GENOMIC DNA]</scope>
</reference>
<dbReference type="InterPro" id="IPR026206">
    <property type="entry name" value="HAUS3"/>
</dbReference>
<dbReference type="EMBL" id="SMOL01000004">
    <property type="protein sequence ID" value="KAB2636638.1"/>
    <property type="molecule type" value="Genomic_DNA"/>
</dbReference>
<evidence type="ECO:0000259" key="10">
    <source>
        <dbReference type="Pfam" id="PF14932"/>
    </source>
</evidence>
<sequence length="108" mass="12369">MDFFSSLRMQLWPIKQKLFGSQTQLRHLHSQFDMLTRQASALIQGERARVPAASTVRRHLTTIDDSLSARVLQMNAVLRRMVSTAQELARYRSGDVCQPVLLSLRSEL</sequence>
<protein>
    <submittedName>
        <fullName evidence="11">HAUS augmin-like complex subunit 3</fullName>
    </submittedName>
</protein>
<evidence type="ECO:0000256" key="2">
    <source>
        <dbReference type="ARBA" id="ARBA00009645"/>
    </source>
</evidence>
<keyword evidence="7" id="KW-0175">Coiled coil</keyword>
<keyword evidence="6" id="KW-0498">Mitosis</keyword>
<gene>
    <name evidence="11" type="ORF">D8674_027172</name>
</gene>
<dbReference type="Proteomes" id="UP000327157">
    <property type="component" value="Chromosome 5"/>
</dbReference>
<dbReference type="GO" id="GO:0005874">
    <property type="term" value="C:microtubule"/>
    <property type="evidence" value="ECO:0007669"/>
    <property type="project" value="UniProtKB-KW"/>
</dbReference>
<evidence type="ECO:0000313" key="12">
    <source>
        <dbReference type="Proteomes" id="UP000327157"/>
    </source>
</evidence>
<dbReference type="GO" id="GO:0005815">
    <property type="term" value="C:microtubule organizing center"/>
    <property type="evidence" value="ECO:0007669"/>
    <property type="project" value="TreeGrafter"/>
</dbReference>
<organism evidence="11 12">
    <name type="scientific">Pyrus ussuriensis x Pyrus communis</name>
    <dbReference type="NCBI Taxonomy" id="2448454"/>
    <lineage>
        <taxon>Eukaryota</taxon>
        <taxon>Viridiplantae</taxon>
        <taxon>Streptophyta</taxon>
        <taxon>Embryophyta</taxon>
        <taxon>Tracheophyta</taxon>
        <taxon>Spermatophyta</taxon>
        <taxon>Magnoliopsida</taxon>
        <taxon>eudicotyledons</taxon>
        <taxon>Gunneridae</taxon>
        <taxon>Pentapetalae</taxon>
        <taxon>rosids</taxon>
        <taxon>fabids</taxon>
        <taxon>Rosales</taxon>
        <taxon>Rosaceae</taxon>
        <taxon>Amygdaloideae</taxon>
        <taxon>Maleae</taxon>
        <taxon>Pyrus</taxon>
    </lineage>
</organism>
<keyword evidence="12" id="KW-1185">Reference proteome</keyword>
<dbReference type="GO" id="GO:0051225">
    <property type="term" value="P:spindle assembly"/>
    <property type="evidence" value="ECO:0007669"/>
    <property type="project" value="InterPro"/>
</dbReference>
<dbReference type="InterPro" id="IPR032733">
    <property type="entry name" value="HAUS3_N"/>
</dbReference>
<keyword evidence="5" id="KW-0493">Microtubule</keyword>
<evidence type="ECO:0000256" key="4">
    <source>
        <dbReference type="ARBA" id="ARBA00022618"/>
    </source>
</evidence>
<comment type="subcellular location">
    <subcellularLocation>
        <location evidence="1">Cytoplasm</location>
        <location evidence="1">Cytoskeleton</location>
        <location evidence="1">Spindle</location>
    </subcellularLocation>
</comment>
<dbReference type="GO" id="GO:0031023">
    <property type="term" value="P:microtubule organizing center organization"/>
    <property type="evidence" value="ECO:0007669"/>
    <property type="project" value="TreeGrafter"/>
</dbReference>
<keyword evidence="4" id="KW-0132">Cell division</keyword>
<dbReference type="OrthoDB" id="1740390at2759"/>
<keyword evidence="9" id="KW-0131">Cell cycle</keyword>
<comment type="similarity">
    <text evidence="2">Belongs to the HAUS3 family.</text>
</comment>
<dbReference type="PANTHER" id="PTHR19378:SF0">
    <property type="entry name" value="HAUS AUGMIN-LIKE COMPLEX SUBUNIT 3"/>
    <property type="match status" value="1"/>
</dbReference>
<evidence type="ECO:0000256" key="8">
    <source>
        <dbReference type="ARBA" id="ARBA00023212"/>
    </source>
</evidence>
<dbReference type="PANTHER" id="PTHR19378">
    <property type="entry name" value="GOLGIN- RELATED"/>
    <property type="match status" value="1"/>
</dbReference>
<dbReference type="GO" id="GO:0072686">
    <property type="term" value="C:mitotic spindle"/>
    <property type="evidence" value="ECO:0007669"/>
    <property type="project" value="TreeGrafter"/>
</dbReference>
<reference evidence="11 12" key="3">
    <citation type="submission" date="2019-11" db="EMBL/GenBank/DDBJ databases">
        <title>A de novo genome assembly of a pear dwarfing rootstock.</title>
        <authorList>
            <person name="Wang F."/>
            <person name="Wang J."/>
            <person name="Li S."/>
            <person name="Zhang Y."/>
            <person name="Fang M."/>
            <person name="Ma L."/>
            <person name="Zhao Y."/>
            <person name="Jiang S."/>
        </authorList>
    </citation>
    <scope>NUCLEOTIDE SEQUENCE [LARGE SCALE GENOMIC DNA]</scope>
    <source>
        <strain evidence="11">S2</strain>
        <tissue evidence="11">Leaf</tissue>
    </source>
</reference>
<evidence type="ECO:0000313" key="11">
    <source>
        <dbReference type="EMBL" id="KAB2636638.1"/>
    </source>
</evidence>
<evidence type="ECO:0000256" key="3">
    <source>
        <dbReference type="ARBA" id="ARBA00022490"/>
    </source>
</evidence>